<feature type="non-terminal residue" evidence="1">
    <location>
        <position position="1"/>
    </location>
</feature>
<dbReference type="Proteomes" id="UP000800200">
    <property type="component" value="Unassembled WGS sequence"/>
</dbReference>
<evidence type="ECO:0000313" key="2">
    <source>
        <dbReference type="EMBL" id="KAF2176102.1"/>
    </source>
</evidence>
<evidence type="ECO:0000313" key="1">
    <source>
        <dbReference type="EMBL" id="KAF2174351.1"/>
    </source>
</evidence>
<reference evidence="1" key="1">
    <citation type="journal article" date="2020" name="Stud. Mycol.">
        <title>101 Dothideomycetes genomes: a test case for predicting lifestyles and emergence of pathogens.</title>
        <authorList>
            <person name="Haridas S."/>
            <person name="Albert R."/>
            <person name="Binder M."/>
            <person name="Bloem J."/>
            <person name="Labutti K."/>
            <person name="Salamov A."/>
            <person name="Andreopoulos B."/>
            <person name="Baker S."/>
            <person name="Barry K."/>
            <person name="Bills G."/>
            <person name="Bluhm B."/>
            <person name="Cannon C."/>
            <person name="Castanera R."/>
            <person name="Culley D."/>
            <person name="Daum C."/>
            <person name="Ezra D."/>
            <person name="Gonzalez J."/>
            <person name="Henrissat B."/>
            <person name="Kuo A."/>
            <person name="Liang C."/>
            <person name="Lipzen A."/>
            <person name="Lutzoni F."/>
            <person name="Magnuson J."/>
            <person name="Mondo S."/>
            <person name="Nolan M."/>
            <person name="Ohm R."/>
            <person name="Pangilinan J."/>
            <person name="Park H.-J."/>
            <person name="Ramirez L."/>
            <person name="Alfaro M."/>
            <person name="Sun H."/>
            <person name="Tritt A."/>
            <person name="Yoshinaga Y."/>
            <person name="Zwiers L.-H."/>
            <person name="Turgeon B."/>
            <person name="Goodwin S."/>
            <person name="Spatafora J."/>
            <person name="Crous P."/>
            <person name="Grigoriev I."/>
        </authorList>
    </citation>
    <scope>NUCLEOTIDE SEQUENCE</scope>
    <source>
        <strain evidence="1">CBS 207.26</strain>
    </source>
</reference>
<dbReference type="EMBL" id="ML995204">
    <property type="protein sequence ID" value="KAF2174351.1"/>
    <property type="molecule type" value="Genomic_DNA"/>
</dbReference>
<proteinExistence type="predicted"/>
<dbReference type="OrthoDB" id="5141571at2759"/>
<name>A0A6A6D4J7_9PEZI</name>
<accession>A0A6A6D4J7</accession>
<dbReference type="EMBL" id="ML994715">
    <property type="protein sequence ID" value="KAF2176102.1"/>
    <property type="molecule type" value="Genomic_DNA"/>
</dbReference>
<gene>
    <name evidence="2" type="ORF">K469DRAFT_608268</name>
    <name evidence="1" type="ORF">K469DRAFT_614809</name>
</gene>
<evidence type="ECO:0000313" key="3">
    <source>
        <dbReference type="Proteomes" id="UP000800200"/>
    </source>
</evidence>
<dbReference type="AlphaFoldDB" id="A0A6A6D4J7"/>
<protein>
    <submittedName>
        <fullName evidence="1">Uncharacterized protein</fullName>
    </submittedName>
</protein>
<organism evidence="1 3">
    <name type="scientific">Zopfia rhizophila CBS 207.26</name>
    <dbReference type="NCBI Taxonomy" id="1314779"/>
    <lineage>
        <taxon>Eukaryota</taxon>
        <taxon>Fungi</taxon>
        <taxon>Dikarya</taxon>
        <taxon>Ascomycota</taxon>
        <taxon>Pezizomycotina</taxon>
        <taxon>Dothideomycetes</taxon>
        <taxon>Dothideomycetes incertae sedis</taxon>
        <taxon>Zopfiaceae</taxon>
        <taxon>Zopfia</taxon>
    </lineage>
</organism>
<keyword evidence="3" id="KW-1185">Reference proteome</keyword>
<sequence length="64" mass="7261">ILNNATNNDTVIDWLADQFNFFAPYRQLRCTCHIFNLAAQTVIFSKDKNVFGNENKNLAVGTPL</sequence>